<dbReference type="AlphaFoldDB" id="A0A5S9PT22"/>
<keyword evidence="2" id="KW-0963">Cytoplasm</keyword>
<dbReference type="Proteomes" id="UP000441399">
    <property type="component" value="Unassembled WGS sequence"/>
</dbReference>
<dbReference type="Pfam" id="PF00072">
    <property type="entry name" value="Response_reg"/>
    <property type="match status" value="1"/>
</dbReference>
<dbReference type="PROSITE" id="PS50803">
    <property type="entry name" value="OAR"/>
    <property type="match status" value="1"/>
</dbReference>
<dbReference type="InterPro" id="IPR016032">
    <property type="entry name" value="Sig_transdc_resp-reg_C-effctor"/>
</dbReference>
<proteinExistence type="predicted"/>
<dbReference type="Gene3D" id="3.40.50.2300">
    <property type="match status" value="1"/>
</dbReference>
<accession>A0A5S9PT22</accession>
<sequence length="243" mass="27611">MTKVILVEDDERLSSLIQRYLQQNHFEVDVVHNGNLAVDAILSTIPDLVILDLMLPGLDGLSICRKIREHYHGLIIFLTASEDDIDHVVGVELGADDFIIKPIKPRVLLARIRMLLRRSNNTPCSEQAIAPNNELSNATYTDLQFGALSIQHSKRHVALNNERISLTTSEFDLLWLLASHAEEVLSRETLYQTLRGIEYDGMDRAMDTKIANLRRKLGDHARMSTRIITVRGQGYLFVPDNWD</sequence>
<dbReference type="PANTHER" id="PTHR48111">
    <property type="entry name" value="REGULATOR OF RPOS"/>
    <property type="match status" value="1"/>
</dbReference>
<keyword evidence="4" id="KW-0902">Two-component regulatory system</keyword>
<evidence type="ECO:0000256" key="2">
    <source>
        <dbReference type="ARBA" id="ARBA00022490"/>
    </source>
</evidence>
<feature type="domain" description="Response regulatory" evidence="10">
    <location>
        <begin position="3"/>
        <end position="116"/>
    </location>
</feature>
<evidence type="ECO:0000313" key="13">
    <source>
        <dbReference type="EMBL" id="CAA0107258.1"/>
    </source>
</evidence>
<keyword evidence="14" id="KW-1185">Reference proteome</keyword>
<reference evidence="13 14" key="1">
    <citation type="submission" date="2019-11" db="EMBL/GenBank/DDBJ databases">
        <authorList>
            <person name="Holert J."/>
        </authorList>
    </citation>
    <scope>NUCLEOTIDE SEQUENCE [LARGE SCALE GENOMIC DNA]</scope>
    <source>
        <strain evidence="13">SB11_3</strain>
    </source>
</reference>
<dbReference type="OrthoDB" id="9802426at2"/>
<dbReference type="InterPro" id="IPR001867">
    <property type="entry name" value="OmpR/PhoB-type_DNA-bd"/>
</dbReference>
<name>A0A5S9PT22_9GAMM</name>
<dbReference type="GO" id="GO:0005829">
    <property type="term" value="C:cytosol"/>
    <property type="evidence" value="ECO:0007669"/>
    <property type="project" value="TreeGrafter"/>
</dbReference>
<dbReference type="InterPro" id="IPR039420">
    <property type="entry name" value="WalR-like"/>
</dbReference>
<dbReference type="PANTHER" id="PTHR48111:SF47">
    <property type="entry name" value="TRANSCRIPTIONAL REGULATORY PROTEIN RSTA"/>
    <property type="match status" value="1"/>
</dbReference>
<dbReference type="InterPro" id="IPR003654">
    <property type="entry name" value="OAR_dom"/>
</dbReference>
<feature type="domain" description="OAR" evidence="11">
    <location>
        <begin position="208"/>
        <end position="221"/>
    </location>
</feature>
<feature type="DNA-binding region" description="OmpR/PhoB-type" evidence="9">
    <location>
        <begin position="140"/>
        <end position="239"/>
    </location>
</feature>
<evidence type="ECO:0000256" key="9">
    <source>
        <dbReference type="PROSITE-ProRule" id="PRU01091"/>
    </source>
</evidence>
<protein>
    <submittedName>
        <fullName evidence="13">Transcriptional regulatory protein RstA</fullName>
    </submittedName>
</protein>
<evidence type="ECO:0000256" key="8">
    <source>
        <dbReference type="PROSITE-ProRule" id="PRU00169"/>
    </source>
</evidence>
<evidence type="ECO:0000256" key="1">
    <source>
        <dbReference type="ARBA" id="ARBA00004496"/>
    </source>
</evidence>
<keyword evidence="5" id="KW-0805">Transcription regulation</keyword>
<keyword evidence="6 9" id="KW-0238">DNA-binding</keyword>
<evidence type="ECO:0000259" key="11">
    <source>
        <dbReference type="PROSITE" id="PS50803"/>
    </source>
</evidence>
<evidence type="ECO:0000256" key="3">
    <source>
        <dbReference type="ARBA" id="ARBA00022553"/>
    </source>
</evidence>
<evidence type="ECO:0000313" key="14">
    <source>
        <dbReference type="Proteomes" id="UP000441399"/>
    </source>
</evidence>
<dbReference type="SUPFAM" id="SSF46894">
    <property type="entry name" value="C-terminal effector domain of the bipartite response regulators"/>
    <property type="match status" value="1"/>
</dbReference>
<evidence type="ECO:0000259" key="12">
    <source>
        <dbReference type="PROSITE" id="PS51755"/>
    </source>
</evidence>
<dbReference type="GO" id="GO:0032993">
    <property type="term" value="C:protein-DNA complex"/>
    <property type="evidence" value="ECO:0007669"/>
    <property type="project" value="TreeGrafter"/>
</dbReference>
<dbReference type="EMBL" id="CACSIO010000012">
    <property type="protein sequence ID" value="CAA0107258.1"/>
    <property type="molecule type" value="Genomic_DNA"/>
</dbReference>
<organism evidence="13 14">
    <name type="scientific">BD1-7 clade bacterium</name>
    <dbReference type="NCBI Taxonomy" id="2029982"/>
    <lineage>
        <taxon>Bacteria</taxon>
        <taxon>Pseudomonadati</taxon>
        <taxon>Pseudomonadota</taxon>
        <taxon>Gammaproteobacteria</taxon>
        <taxon>Cellvibrionales</taxon>
        <taxon>Spongiibacteraceae</taxon>
        <taxon>BD1-7 clade</taxon>
    </lineage>
</organism>
<dbReference type="Pfam" id="PF00486">
    <property type="entry name" value="Trans_reg_C"/>
    <property type="match status" value="1"/>
</dbReference>
<dbReference type="CDD" id="cd00383">
    <property type="entry name" value="trans_reg_C"/>
    <property type="match status" value="1"/>
</dbReference>
<dbReference type="FunFam" id="1.10.10.10:FF:000099">
    <property type="entry name" value="Two-component system response regulator TorR"/>
    <property type="match status" value="1"/>
</dbReference>
<dbReference type="PROSITE" id="PS50110">
    <property type="entry name" value="RESPONSE_REGULATORY"/>
    <property type="match status" value="1"/>
</dbReference>
<dbReference type="InterPro" id="IPR036388">
    <property type="entry name" value="WH-like_DNA-bd_sf"/>
</dbReference>
<gene>
    <name evidence="13" type="primary">rstA</name>
    <name evidence="13" type="ORF">OPDIPICF_01161</name>
</gene>
<dbReference type="InterPro" id="IPR001789">
    <property type="entry name" value="Sig_transdc_resp-reg_receiver"/>
</dbReference>
<dbReference type="SMART" id="SM00448">
    <property type="entry name" value="REC"/>
    <property type="match status" value="1"/>
</dbReference>
<evidence type="ECO:0000259" key="10">
    <source>
        <dbReference type="PROSITE" id="PS50110"/>
    </source>
</evidence>
<evidence type="ECO:0000256" key="5">
    <source>
        <dbReference type="ARBA" id="ARBA00023015"/>
    </source>
</evidence>
<evidence type="ECO:0000256" key="6">
    <source>
        <dbReference type="ARBA" id="ARBA00023125"/>
    </source>
</evidence>
<dbReference type="SUPFAM" id="SSF52172">
    <property type="entry name" value="CheY-like"/>
    <property type="match status" value="1"/>
</dbReference>
<dbReference type="GO" id="GO:0006355">
    <property type="term" value="P:regulation of DNA-templated transcription"/>
    <property type="evidence" value="ECO:0007669"/>
    <property type="project" value="InterPro"/>
</dbReference>
<dbReference type="GO" id="GO:0000156">
    <property type="term" value="F:phosphorelay response regulator activity"/>
    <property type="evidence" value="ECO:0007669"/>
    <property type="project" value="TreeGrafter"/>
</dbReference>
<dbReference type="GO" id="GO:0000976">
    <property type="term" value="F:transcription cis-regulatory region binding"/>
    <property type="evidence" value="ECO:0007669"/>
    <property type="project" value="TreeGrafter"/>
</dbReference>
<dbReference type="SMART" id="SM00862">
    <property type="entry name" value="Trans_reg_C"/>
    <property type="match status" value="1"/>
</dbReference>
<dbReference type="FunFam" id="3.40.50.2300:FF:000001">
    <property type="entry name" value="DNA-binding response regulator PhoB"/>
    <property type="match status" value="1"/>
</dbReference>
<feature type="domain" description="OmpR/PhoB-type" evidence="12">
    <location>
        <begin position="140"/>
        <end position="239"/>
    </location>
</feature>
<comment type="subcellular location">
    <subcellularLocation>
        <location evidence="1">Cytoplasm</location>
    </subcellularLocation>
</comment>
<evidence type="ECO:0000256" key="7">
    <source>
        <dbReference type="ARBA" id="ARBA00023163"/>
    </source>
</evidence>
<keyword evidence="3 8" id="KW-0597">Phosphoprotein</keyword>
<keyword evidence="7" id="KW-0804">Transcription</keyword>
<dbReference type="InterPro" id="IPR011006">
    <property type="entry name" value="CheY-like_superfamily"/>
</dbReference>
<dbReference type="Gene3D" id="1.10.10.10">
    <property type="entry name" value="Winged helix-like DNA-binding domain superfamily/Winged helix DNA-binding domain"/>
    <property type="match status" value="1"/>
</dbReference>
<dbReference type="Gene3D" id="6.10.250.690">
    <property type="match status" value="1"/>
</dbReference>
<feature type="modified residue" description="4-aspartylphosphate" evidence="8">
    <location>
        <position position="52"/>
    </location>
</feature>
<dbReference type="PROSITE" id="PS51755">
    <property type="entry name" value="OMPR_PHOB"/>
    <property type="match status" value="1"/>
</dbReference>
<evidence type="ECO:0000256" key="4">
    <source>
        <dbReference type="ARBA" id="ARBA00023012"/>
    </source>
</evidence>